<feature type="region of interest" description="Disordered" evidence="1">
    <location>
        <begin position="66"/>
        <end position="159"/>
    </location>
</feature>
<feature type="non-terminal residue" evidence="2">
    <location>
        <position position="1"/>
    </location>
</feature>
<feature type="compositionally biased region" description="Polar residues" evidence="1">
    <location>
        <begin position="74"/>
        <end position="105"/>
    </location>
</feature>
<evidence type="ECO:0000256" key="1">
    <source>
        <dbReference type="SAM" id="MobiDB-lite"/>
    </source>
</evidence>
<feature type="compositionally biased region" description="Basic residues" evidence="1">
    <location>
        <begin position="11"/>
        <end position="27"/>
    </location>
</feature>
<evidence type="ECO:0000313" key="3">
    <source>
        <dbReference type="Proteomes" id="UP000749559"/>
    </source>
</evidence>
<reference evidence="2" key="1">
    <citation type="submission" date="2022-03" db="EMBL/GenBank/DDBJ databases">
        <authorList>
            <person name="Martin C."/>
        </authorList>
    </citation>
    <scope>NUCLEOTIDE SEQUENCE</scope>
</reference>
<organism evidence="2 3">
    <name type="scientific">Owenia fusiformis</name>
    <name type="common">Polychaete worm</name>
    <dbReference type="NCBI Taxonomy" id="6347"/>
    <lineage>
        <taxon>Eukaryota</taxon>
        <taxon>Metazoa</taxon>
        <taxon>Spiralia</taxon>
        <taxon>Lophotrochozoa</taxon>
        <taxon>Annelida</taxon>
        <taxon>Polychaeta</taxon>
        <taxon>Sedentaria</taxon>
        <taxon>Canalipalpata</taxon>
        <taxon>Sabellida</taxon>
        <taxon>Oweniida</taxon>
        <taxon>Oweniidae</taxon>
        <taxon>Owenia</taxon>
    </lineage>
</organism>
<dbReference type="Proteomes" id="UP000749559">
    <property type="component" value="Unassembled WGS sequence"/>
</dbReference>
<evidence type="ECO:0000313" key="2">
    <source>
        <dbReference type="EMBL" id="CAH1774261.1"/>
    </source>
</evidence>
<dbReference type="EMBL" id="CAIIXF020000001">
    <property type="protein sequence ID" value="CAH1774261.1"/>
    <property type="molecule type" value="Genomic_DNA"/>
</dbReference>
<name>A0A8S4N0T2_OWEFU</name>
<accession>A0A8S4N0T2</accession>
<gene>
    <name evidence="2" type="ORF">OFUS_LOCUS1759</name>
</gene>
<dbReference type="AlphaFoldDB" id="A0A8S4N0T2"/>
<feature type="non-terminal residue" evidence="2">
    <location>
        <position position="159"/>
    </location>
</feature>
<sequence length="159" mass="18326">RSEASWLTSLGRKKKPKPKSSYSHKSKLQAIKSKLAAEQVDNHMEDMISFYDMEVPSDQECELPMRKKKKDQNNLDVTNEMTKSPNLHYSESSVKQKQKQTISRSPKQKKKIFKPRSDLFEATTSHVEKTPKISAKSKSRQRQYGSLDVQICKTPITPK</sequence>
<comment type="caution">
    <text evidence="2">The sequence shown here is derived from an EMBL/GenBank/DDBJ whole genome shotgun (WGS) entry which is preliminary data.</text>
</comment>
<feature type="region of interest" description="Disordered" evidence="1">
    <location>
        <begin position="1"/>
        <end position="27"/>
    </location>
</feature>
<protein>
    <submittedName>
        <fullName evidence="2">Uncharacterized protein</fullName>
    </submittedName>
</protein>
<proteinExistence type="predicted"/>
<keyword evidence="3" id="KW-1185">Reference proteome</keyword>